<name>H1YC52_9SPHI</name>
<dbReference type="AlphaFoldDB" id="H1YC52"/>
<evidence type="ECO:0000313" key="4">
    <source>
        <dbReference type="Proteomes" id="UP000002774"/>
    </source>
</evidence>
<protein>
    <recommendedName>
        <fullName evidence="5">Lipoprotein</fullName>
    </recommendedName>
</protein>
<gene>
    <name evidence="3" type="ORF">Mucpa_5544</name>
</gene>
<feature type="chain" id="PRO_5003557213" description="Lipoprotein" evidence="2">
    <location>
        <begin position="20"/>
        <end position="207"/>
    </location>
</feature>
<dbReference type="Proteomes" id="UP000002774">
    <property type="component" value="Chromosome"/>
</dbReference>
<evidence type="ECO:0000256" key="2">
    <source>
        <dbReference type="SAM" id="SignalP"/>
    </source>
</evidence>
<feature type="signal peptide" evidence="2">
    <location>
        <begin position="1"/>
        <end position="19"/>
    </location>
</feature>
<dbReference type="PROSITE" id="PS51257">
    <property type="entry name" value="PROKAR_LIPOPROTEIN"/>
    <property type="match status" value="1"/>
</dbReference>
<organism evidence="3 4">
    <name type="scientific">Mucilaginibacter paludis DSM 18603</name>
    <dbReference type="NCBI Taxonomy" id="714943"/>
    <lineage>
        <taxon>Bacteria</taxon>
        <taxon>Pseudomonadati</taxon>
        <taxon>Bacteroidota</taxon>
        <taxon>Sphingobacteriia</taxon>
        <taxon>Sphingobacteriales</taxon>
        <taxon>Sphingobacteriaceae</taxon>
        <taxon>Mucilaginibacter</taxon>
    </lineage>
</organism>
<evidence type="ECO:0000256" key="1">
    <source>
        <dbReference type="SAM" id="MobiDB-lite"/>
    </source>
</evidence>
<dbReference type="EMBL" id="CM001403">
    <property type="protein sequence ID" value="EHQ29615.1"/>
    <property type="molecule type" value="Genomic_DNA"/>
</dbReference>
<sequence length="207" mass="21485">MKKSLLSPLFRLFVLSLFALSSCEKIPGHAVVPVTQTTTNNNNGSSGSTTGGGTTTTGGTGVGPVGIGATNTVIFQFNGTTYTWASPNYFMGLNEVPINPASSGKYSTTISAFDGVGKSIIIGYNATTAGTYLVDMFTITMSGVDLEQTGLTKSLYTKVTAESIHIINTVGYYAAGSVKGTFDGYVTNTNSSTNDSVRVSGSFNISQ</sequence>
<dbReference type="RefSeq" id="WP_008510922.1">
    <property type="nucleotide sequence ID" value="NZ_CM001403.1"/>
</dbReference>
<keyword evidence="4" id="KW-1185">Reference proteome</keyword>
<evidence type="ECO:0008006" key="5">
    <source>
        <dbReference type="Google" id="ProtNLM"/>
    </source>
</evidence>
<feature type="compositionally biased region" description="Low complexity" evidence="1">
    <location>
        <begin position="37"/>
        <end position="48"/>
    </location>
</feature>
<evidence type="ECO:0000313" key="3">
    <source>
        <dbReference type="EMBL" id="EHQ29615.1"/>
    </source>
</evidence>
<feature type="compositionally biased region" description="Gly residues" evidence="1">
    <location>
        <begin position="49"/>
        <end position="59"/>
    </location>
</feature>
<accession>H1YC52</accession>
<reference evidence="3" key="1">
    <citation type="submission" date="2011-09" db="EMBL/GenBank/DDBJ databases">
        <title>The permanent draft genome of Mucilaginibacter paludis DSM 18603.</title>
        <authorList>
            <consortium name="US DOE Joint Genome Institute (JGI-PGF)"/>
            <person name="Lucas S."/>
            <person name="Han J."/>
            <person name="Lapidus A."/>
            <person name="Bruce D."/>
            <person name="Goodwin L."/>
            <person name="Pitluck S."/>
            <person name="Peters L."/>
            <person name="Kyrpides N."/>
            <person name="Mavromatis K."/>
            <person name="Ivanova N."/>
            <person name="Mikhailova N."/>
            <person name="Held B."/>
            <person name="Detter J.C."/>
            <person name="Tapia R."/>
            <person name="Han C."/>
            <person name="Land M."/>
            <person name="Hauser L."/>
            <person name="Markowitz V."/>
            <person name="Cheng J.-F."/>
            <person name="Hugenholtz P."/>
            <person name="Woyke T."/>
            <person name="Wu D."/>
            <person name="Tindall B."/>
            <person name="Brambilla E."/>
            <person name="Klenk H.-P."/>
            <person name="Eisen J.A."/>
        </authorList>
    </citation>
    <scope>NUCLEOTIDE SEQUENCE [LARGE SCALE GENOMIC DNA]</scope>
    <source>
        <strain evidence="3">DSM 18603</strain>
    </source>
</reference>
<dbReference type="HOGENOM" id="CLU_1407402_0_0_10"/>
<proteinExistence type="predicted"/>
<keyword evidence="2" id="KW-0732">Signal</keyword>
<feature type="region of interest" description="Disordered" evidence="1">
    <location>
        <begin position="35"/>
        <end position="59"/>
    </location>
</feature>
<dbReference type="STRING" id="714943.Mucpa_5544"/>
<dbReference type="OrthoDB" id="801812at2"/>